<protein>
    <submittedName>
        <fullName evidence="1">Uncharacterized protein</fullName>
    </submittedName>
</protein>
<name>A0A433QP79_9FUNG</name>
<comment type="caution">
    <text evidence="1">The sequence shown here is derived from an EMBL/GenBank/DDBJ whole genome shotgun (WGS) entry which is preliminary data.</text>
</comment>
<proteinExistence type="predicted"/>
<gene>
    <name evidence="1" type="ORF">BC938DRAFT_477492</name>
</gene>
<accession>A0A433QP79</accession>
<keyword evidence="2" id="KW-1185">Reference proteome</keyword>
<dbReference type="Proteomes" id="UP000274822">
    <property type="component" value="Unassembled WGS sequence"/>
</dbReference>
<evidence type="ECO:0000313" key="1">
    <source>
        <dbReference type="EMBL" id="RUS31592.1"/>
    </source>
</evidence>
<organism evidence="1 2">
    <name type="scientific">Jimgerdemannia flammicorona</name>
    <dbReference type="NCBI Taxonomy" id="994334"/>
    <lineage>
        <taxon>Eukaryota</taxon>
        <taxon>Fungi</taxon>
        <taxon>Fungi incertae sedis</taxon>
        <taxon>Mucoromycota</taxon>
        <taxon>Mucoromycotina</taxon>
        <taxon>Endogonomycetes</taxon>
        <taxon>Endogonales</taxon>
        <taxon>Endogonaceae</taxon>
        <taxon>Jimgerdemannia</taxon>
    </lineage>
</organism>
<reference evidence="1 2" key="1">
    <citation type="journal article" date="2018" name="New Phytol.">
        <title>Phylogenomics of Endogonaceae and evolution of mycorrhizas within Mucoromycota.</title>
        <authorList>
            <person name="Chang Y."/>
            <person name="Desiro A."/>
            <person name="Na H."/>
            <person name="Sandor L."/>
            <person name="Lipzen A."/>
            <person name="Clum A."/>
            <person name="Barry K."/>
            <person name="Grigoriev I.V."/>
            <person name="Martin F.M."/>
            <person name="Stajich J.E."/>
            <person name="Smith M.E."/>
            <person name="Bonito G."/>
            <person name="Spatafora J.W."/>
        </authorList>
    </citation>
    <scope>NUCLEOTIDE SEQUENCE [LARGE SCALE GENOMIC DNA]</scope>
    <source>
        <strain evidence="1 2">AD002</strain>
    </source>
</reference>
<evidence type="ECO:0000313" key="2">
    <source>
        <dbReference type="Proteomes" id="UP000274822"/>
    </source>
</evidence>
<sequence>MLPLHATANLWPEFRKSRPPFSTTIASLTIARYHPGWCEIRESDILVTWCGSETLERRERFGER</sequence>
<dbReference type="EMBL" id="RBNJ01002785">
    <property type="protein sequence ID" value="RUS31592.1"/>
    <property type="molecule type" value="Genomic_DNA"/>
</dbReference>
<dbReference type="AlphaFoldDB" id="A0A433QP79"/>